<organism evidence="1 2">
    <name type="scientific">Mannheimia cairinae</name>
    <dbReference type="NCBI Taxonomy" id="3025936"/>
    <lineage>
        <taxon>Bacteria</taxon>
        <taxon>Pseudomonadati</taxon>
        <taxon>Pseudomonadota</taxon>
        <taxon>Gammaproteobacteria</taxon>
        <taxon>Pasteurellales</taxon>
        <taxon>Pasteurellaceae</taxon>
        <taxon>Mannheimia</taxon>
    </lineage>
</organism>
<protein>
    <recommendedName>
        <fullName evidence="3">Terminase small subunit</fullName>
    </recommendedName>
</protein>
<name>A0ABT5MLN5_9PAST</name>
<keyword evidence="2" id="KW-1185">Reference proteome</keyword>
<gene>
    <name evidence="1" type="ORF">PTQ27_01315</name>
</gene>
<dbReference type="RefSeq" id="WP_273748409.1">
    <property type="nucleotide sequence ID" value="NZ_JAQSJE010000001.1"/>
</dbReference>
<reference evidence="1 2" key="1">
    <citation type="submission" date="2023-02" db="EMBL/GenBank/DDBJ databases">
        <title>Mannheimia cairiniae sp. nov., a novel species of Mannheimia obtained from moscovy ducks (Cairina moschata) and reclassification of Mannheimia ovis as heterotypic synonym of Mannheimia pernigra.</title>
        <authorList>
            <person name="Christensen H."/>
        </authorList>
    </citation>
    <scope>NUCLEOTIDE SEQUENCE [LARGE SCALE GENOMIC DNA]</scope>
    <source>
        <strain evidence="1 2">AT1</strain>
    </source>
</reference>
<dbReference type="EMBL" id="JAQSJE010000001">
    <property type="protein sequence ID" value="MDD0823113.1"/>
    <property type="molecule type" value="Genomic_DNA"/>
</dbReference>
<dbReference type="Proteomes" id="UP001221909">
    <property type="component" value="Unassembled WGS sequence"/>
</dbReference>
<proteinExistence type="predicted"/>
<evidence type="ECO:0000313" key="1">
    <source>
        <dbReference type="EMBL" id="MDD0823113.1"/>
    </source>
</evidence>
<evidence type="ECO:0008006" key="3">
    <source>
        <dbReference type="Google" id="ProtNLM"/>
    </source>
</evidence>
<sequence length="92" mass="10580">MPRVRTEILTAKQEAFSHAYVETGNILQAYKSVNTGTMKPHSMRARASGMMNDYRVFARVKELIIERKAQGKPLPRFRRGSLVAEWLEGERD</sequence>
<dbReference type="InterPro" id="IPR038713">
    <property type="entry name" value="Terminase_Gp1_N_sf"/>
</dbReference>
<evidence type="ECO:0000313" key="2">
    <source>
        <dbReference type="Proteomes" id="UP001221909"/>
    </source>
</evidence>
<dbReference type="Gene3D" id="1.10.10.1400">
    <property type="entry name" value="Terminase, small subunit, N-terminal DNA-binding domain, HTH motif"/>
    <property type="match status" value="1"/>
</dbReference>
<accession>A0ABT5MLN5</accession>
<comment type="caution">
    <text evidence="1">The sequence shown here is derived from an EMBL/GenBank/DDBJ whole genome shotgun (WGS) entry which is preliminary data.</text>
</comment>